<evidence type="ECO:0000313" key="13">
    <source>
        <dbReference type="EMBL" id="HIU37027.1"/>
    </source>
</evidence>
<dbReference type="InterPro" id="IPR020061">
    <property type="entry name" value="Glu_tRNA_lig_a-bdl"/>
</dbReference>
<comment type="caution">
    <text evidence="13">The sequence shown here is derived from an EMBL/GenBank/DDBJ whole genome shotgun (WGS) entry which is preliminary data.</text>
</comment>
<comment type="similarity">
    <text evidence="1 9">Belongs to the class-I aminoacyl-tRNA synthetase family.</text>
</comment>
<dbReference type="Proteomes" id="UP000824083">
    <property type="component" value="Unassembled WGS sequence"/>
</dbReference>
<gene>
    <name evidence="13" type="ORF">IAC56_01970</name>
</gene>
<evidence type="ECO:0000256" key="2">
    <source>
        <dbReference type="ARBA" id="ARBA00022490"/>
    </source>
</evidence>
<dbReference type="InterPro" id="IPR011035">
    <property type="entry name" value="Ribosomal_bL25/Gln-tRNA_synth"/>
</dbReference>
<dbReference type="Gene3D" id="1.10.1160.10">
    <property type="entry name" value="Glutamyl-trna Synthetase, Domain 2"/>
    <property type="match status" value="1"/>
</dbReference>
<evidence type="ECO:0000259" key="11">
    <source>
        <dbReference type="Pfam" id="PF03950"/>
    </source>
</evidence>
<dbReference type="PANTHER" id="PTHR43097">
    <property type="entry name" value="GLUTAMINE-TRNA LIGASE"/>
    <property type="match status" value="1"/>
</dbReference>
<sequence>MSTTENKENGAQVTNFIRNIIDEDLARNANRPRLWCGHPAPYAEQAEKGVEDPARIRTRFPPEPNGYLHIGHAKSICLNFGLARDYGGYCHMRFDDTNPVKEDQEYVDSIKESVQWLGFDWKHGEENNLYFASDYFQWMYDCAEHLVKTGFAYVDEQTPEEMHANRGTLTEPGKNSPYRDRPIEENLRLFREMRDGKHAEGSMVVRAKIDMASPNINLRDPAIYRIRFAEHHRTGNKWCIYPMYTFAHPIEDTLENITHSICTLEFEDQRAFYDWALERSIPVLRGPQFEEAKSILLKMSKGEDERALAFMRACYQHRSKLGQSAPEKALAEILDAWSDNLGPEKLMGIRAEAFWALLLTQPEHYTPLLQAALDVVRPNFFLLSHQYEFNRLNLSHVVVSKRKLIQLVKENLVNGWDDPRMPTIFGLRRRGYTPEAIQLFAERCGVSRVAGGLIDYSVLEACLREDLEGRAMRRIGVVHPLKLIIDNYPEGQTETLTAPNHPQKPELGTRELSFSRELWIDESDFAEVPPKGYRRLTIPADGSEAKPVRLRYAYVVVPTSVDKDENGKVIAVHCRYLPETKSGSAGSESVKTKAAIHFVDAKTAKEAEFRLYDRLFAVAQPDAVDADYRTLLNPDSLKVVKGYIEPALAQAKPDEKFQLERTGYFVADRVDHSEEHPVFNLSVGLKENRMKK</sequence>
<name>A0A9D1IJ40_9BURK</name>
<evidence type="ECO:0000256" key="1">
    <source>
        <dbReference type="ARBA" id="ARBA00005594"/>
    </source>
</evidence>
<dbReference type="AlphaFoldDB" id="A0A9D1IJ40"/>
<dbReference type="SUPFAM" id="SSF52374">
    <property type="entry name" value="Nucleotidylyl transferase"/>
    <property type="match status" value="2"/>
</dbReference>
<reference evidence="13" key="2">
    <citation type="journal article" date="2021" name="PeerJ">
        <title>Extensive microbial diversity within the chicken gut microbiome revealed by metagenomics and culture.</title>
        <authorList>
            <person name="Gilroy R."/>
            <person name="Ravi A."/>
            <person name="Getino M."/>
            <person name="Pursley I."/>
            <person name="Horton D.L."/>
            <person name="Alikhan N.F."/>
            <person name="Baker D."/>
            <person name="Gharbi K."/>
            <person name="Hall N."/>
            <person name="Watson M."/>
            <person name="Adriaenssens E.M."/>
            <person name="Foster-Nyarko E."/>
            <person name="Jarju S."/>
            <person name="Secka A."/>
            <person name="Antonio M."/>
            <person name="Oren A."/>
            <person name="Chaudhuri R.R."/>
            <person name="La Ragione R."/>
            <person name="Hildebrand F."/>
            <person name="Pallen M.J."/>
        </authorList>
    </citation>
    <scope>NUCLEOTIDE SEQUENCE</scope>
    <source>
        <strain evidence="13">7463</strain>
    </source>
</reference>
<evidence type="ECO:0000313" key="14">
    <source>
        <dbReference type="Proteomes" id="UP000824083"/>
    </source>
</evidence>
<proteinExistence type="inferred from homology"/>
<dbReference type="PROSITE" id="PS00178">
    <property type="entry name" value="AA_TRNA_LIGASE_I"/>
    <property type="match status" value="1"/>
</dbReference>
<keyword evidence="3 9" id="KW-0436">Ligase</keyword>
<evidence type="ECO:0000256" key="6">
    <source>
        <dbReference type="ARBA" id="ARBA00022917"/>
    </source>
</evidence>
<evidence type="ECO:0000259" key="10">
    <source>
        <dbReference type="Pfam" id="PF00749"/>
    </source>
</evidence>
<dbReference type="InterPro" id="IPR020058">
    <property type="entry name" value="Glu/Gln-tRNA-synth_Ib_cat-dom"/>
</dbReference>
<feature type="domain" description="tRNA synthetases class I (E and Q) anti-codon binding" evidence="12">
    <location>
        <begin position="596"/>
        <end position="668"/>
    </location>
</feature>
<dbReference type="GO" id="GO:0005829">
    <property type="term" value="C:cytosol"/>
    <property type="evidence" value="ECO:0007669"/>
    <property type="project" value="TreeGrafter"/>
</dbReference>
<dbReference type="InterPro" id="IPR050132">
    <property type="entry name" value="Gln/Glu-tRNA_Ligase"/>
</dbReference>
<dbReference type="FunFam" id="1.10.1160.10:FF:000001">
    <property type="entry name" value="Glutamine--tRNA ligase"/>
    <property type="match status" value="1"/>
</dbReference>
<reference evidence="13" key="1">
    <citation type="submission" date="2020-10" db="EMBL/GenBank/DDBJ databases">
        <authorList>
            <person name="Gilroy R."/>
        </authorList>
    </citation>
    <scope>NUCLEOTIDE SEQUENCE</scope>
    <source>
        <strain evidence="13">7463</strain>
    </source>
</reference>
<dbReference type="GO" id="GO:0004819">
    <property type="term" value="F:glutamine-tRNA ligase activity"/>
    <property type="evidence" value="ECO:0007669"/>
    <property type="project" value="TreeGrafter"/>
</dbReference>
<protein>
    <recommendedName>
        <fullName evidence="8">50S ribosomal protein L25</fullName>
    </recommendedName>
</protein>
<dbReference type="Pfam" id="PF00749">
    <property type="entry name" value="tRNA-synt_1c"/>
    <property type="match status" value="2"/>
</dbReference>
<evidence type="ECO:0000256" key="3">
    <source>
        <dbReference type="ARBA" id="ARBA00022598"/>
    </source>
</evidence>
<dbReference type="Pfam" id="PF20974">
    <property type="entry name" value="tRNA-synt_1c_C2"/>
    <property type="match status" value="1"/>
</dbReference>
<dbReference type="Gene3D" id="3.40.50.620">
    <property type="entry name" value="HUPs"/>
    <property type="match status" value="1"/>
</dbReference>
<dbReference type="Pfam" id="PF03950">
    <property type="entry name" value="tRNA-synt_1c_C"/>
    <property type="match status" value="1"/>
</dbReference>
<feature type="domain" description="Glutamyl/glutaminyl-tRNA synthetase class Ib catalytic" evidence="10">
    <location>
        <begin position="384"/>
        <end position="468"/>
    </location>
</feature>
<dbReference type="GO" id="GO:0006425">
    <property type="term" value="P:glutaminyl-tRNA aminoacylation"/>
    <property type="evidence" value="ECO:0007669"/>
    <property type="project" value="TreeGrafter"/>
</dbReference>
<dbReference type="GO" id="GO:0005524">
    <property type="term" value="F:ATP binding"/>
    <property type="evidence" value="ECO:0007669"/>
    <property type="project" value="UniProtKB-KW"/>
</dbReference>
<dbReference type="InterPro" id="IPR000924">
    <property type="entry name" value="Glu/Gln-tRNA-synth"/>
</dbReference>
<organism evidence="13 14">
    <name type="scientific">Candidatus Aphodousia faecigallinarum</name>
    <dbReference type="NCBI Taxonomy" id="2840677"/>
    <lineage>
        <taxon>Bacteria</taxon>
        <taxon>Pseudomonadati</taxon>
        <taxon>Pseudomonadota</taxon>
        <taxon>Betaproteobacteria</taxon>
        <taxon>Burkholderiales</taxon>
        <taxon>Sutterellaceae</taxon>
        <taxon>Sutterellaceae incertae sedis</taxon>
        <taxon>Candidatus Aphodousia</taxon>
    </lineage>
</organism>
<accession>A0A9D1IJ40</accession>
<dbReference type="Gene3D" id="3.90.800.10">
    <property type="entry name" value="Glutamyl-tRNA Synthetase, Domain 3"/>
    <property type="match status" value="1"/>
</dbReference>
<keyword evidence="4 9" id="KW-0547">Nucleotide-binding</keyword>
<dbReference type="PANTHER" id="PTHR43097:SF5">
    <property type="entry name" value="GLUTAMATE--TRNA LIGASE"/>
    <property type="match status" value="1"/>
</dbReference>
<dbReference type="SUPFAM" id="SSF50715">
    <property type="entry name" value="Ribosomal protein L25-like"/>
    <property type="match status" value="1"/>
</dbReference>
<dbReference type="InterPro" id="IPR020056">
    <property type="entry name" value="Rbsml_bL25/Gln-tRNA_synth_N"/>
</dbReference>
<dbReference type="InterPro" id="IPR001412">
    <property type="entry name" value="aa-tRNA-synth_I_CS"/>
</dbReference>
<dbReference type="Gene3D" id="2.40.240.10">
    <property type="entry name" value="Ribosomal Protein L25, Chain P"/>
    <property type="match status" value="2"/>
</dbReference>
<evidence type="ECO:0000256" key="4">
    <source>
        <dbReference type="ARBA" id="ARBA00022741"/>
    </source>
</evidence>
<evidence type="ECO:0000256" key="5">
    <source>
        <dbReference type="ARBA" id="ARBA00022840"/>
    </source>
</evidence>
<dbReference type="EMBL" id="DVMY01000034">
    <property type="protein sequence ID" value="HIU37027.1"/>
    <property type="molecule type" value="Genomic_DNA"/>
</dbReference>
<feature type="domain" description="Glutamyl/glutaminyl-tRNA synthetase class Ib catalytic" evidence="10">
    <location>
        <begin position="56"/>
        <end position="278"/>
    </location>
</feature>
<dbReference type="FunFam" id="3.90.800.10:FF:000001">
    <property type="entry name" value="Glutamine--tRNA ligase"/>
    <property type="match status" value="1"/>
</dbReference>
<dbReference type="PRINTS" id="PR00987">
    <property type="entry name" value="TRNASYNTHGLU"/>
</dbReference>
<dbReference type="InterPro" id="IPR049437">
    <property type="entry name" value="tRNA-synt_1c_C2"/>
</dbReference>
<evidence type="ECO:0000256" key="9">
    <source>
        <dbReference type="RuleBase" id="RU363037"/>
    </source>
</evidence>
<keyword evidence="5 9" id="KW-0067">ATP-binding</keyword>
<keyword evidence="2" id="KW-0963">Cytoplasm</keyword>
<evidence type="ECO:0000259" key="12">
    <source>
        <dbReference type="Pfam" id="PF20974"/>
    </source>
</evidence>
<evidence type="ECO:0000256" key="8">
    <source>
        <dbReference type="ARBA" id="ARBA00035479"/>
    </source>
</evidence>
<dbReference type="FunFam" id="3.40.50.620:FF:000037">
    <property type="entry name" value="Glutamine--tRNA ligase cytoplasmic"/>
    <property type="match status" value="1"/>
</dbReference>
<keyword evidence="7 9" id="KW-0030">Aminoacyl-tRNA synthetase</keyword>
<evidence type="ECO:0000256" key="7">
    <source>
        <dbReference type="ARBA" id="ARBA00023146"/>
    </source>
</evidence>
<dbReference type="InterPro" id="IPR020059">
    <property type="entry name" value="Glu/Gln-tRNA-synth_Ib_codon-bd"/>
</dbReference>
<dbReference type="InterPro" id="IPR014729">
    <property type="entry name" value="Rossmann-like_a/b/a_fold"/>
</dbReference>
<keyword evidence="6 9" id="KW-0648">Protein biosynthesis</keyword>
<feature type="domain" description="Glutamyl/glutaminyl-tRNA synthetase class Ib anti-codon binding" evidence="11">
    <location>
        <begin position="471"/>
        <end position="576"/>
    </location>
</feature>